<dbReference type="PANTHER" id="PTHR15938">
    <property type="entry name" value="TBP-1 INTERACTING PROTEIN"/>
    <property type="match status" value="1"/>
</dbReference>
<dbReference type="InterPro" id="IPR040661">
    <property type="entry name" value="LZ3wCH"/>
</dbReference>
<evidence type="ECO:0000256" key="6">
    <source>
        <dbReference type="ARBA" id="ARBA00023242"/>
    </source>
</evidence>
<dbReference type="Proteomes" id="UP001150569">
    <property type="component" value="Unassembled WGS sequence"/>
</dbReference>
<dbReference type="PANTHER" id="PTHR15938:SF0">
    <property type="entry name" value="HOMOLOGOUS-PAIRING PROTEIN 2 HOMOLOG"/>
    <property type="match status" value="1"/>
</dbReference>
<evidence type="ECO:0000256" key="7">
    <source>
        <dbReference type="ARBA" id="ARBA00023254"/>
    </source>
</evidence>
<feature type="domain" description="Homologous-pairing protein 2 winged helix" evidence="9">
    <location>
        <begin position="2"/>
        <end position="57"/>
    </location>
</feature>
<keyword evidence="6" id="KW-0539">Nucleus</keyword>
<comment type="caution">
    <text evidence="11">The sequence shown here is derived from an EMBL/GenBank/DDBJ whole genome shotgun (WGS) entry which is preliminary data.</text>
</comment>
<comment type="similarity">
    <text evidence="2">Belongs to the HOP2 family.</text>
</comment>
<evidence type="ECO:0000259" key="9">
    <source>
        <dbReference type="Pfam" id="PF07106"/>
    </source>
</evidence>
<evidence type="ECO:0000256" key="5">
    <source>
        <dbReference type="ARBA" id="ARBA00023172"/>
    </source>
</evidence>
<dbReference type="EMBL" id="JANBPT010001078">
    <property type="protein sequence ID" value="KAJ1910237.1"/>
    <property type="molecule type" value="Genomic_DNA"/>
</dbReference>
<dbReference type="AlphaFoldDB" id="A0A9W7ZTM1"/>
<evidence type="ECO:0000256" key="3">
    <source>
        <dbReference type="ARBA" id="ARBA00016093"/>
    </source>
</evidence>
<feature type="coiled-coil region" evidence="8">
    <location>
        <begin position="70"/>
        <end position="129"/>
    </location>
</feature>
<organism evidence="11 12">
    <name type="scientific">Tieghemiomyces parasiticus</name>
    <dbReference type="NCBI Taxonomy" id="78921"/>
    <lineage>
        <taxon>Eukaryota</taxon>
        <taxon>Fungi</taxon>
        <taxon>Fungi incertae sedis</taxon>
        <taxon>Zoopagomycota</taxon>
        <taxon>Kickxellomycotina</taxon>
        <taxon>Dimargaritomycetes</taxon>
        <taxon>Dimargaritales</taxon>
        <taxon>Dimargaritaceae</taxon>
        <taxon>Tieghemiomyces</taxon>
    </lineage>
</organism>
<dbReference type="Gene3D" id="1.10.10.10">
    <property type="entry name" value="Winged helix-like DNA-binding domain superfamily/Winged helix DNA-binding domain"/>
    <property type="match status" value="1"/>
</dbReference>
<dbReference type="GO" id="GO:0007129">
    <property type="term" value="P:homologous chromosome pairing at meiosis"/>
    <property type="evidence" value="ECO:0007669"/>
    <property type="project" value="TreeGrafter"/>
</dbReference>
<evidence type="ECO:0000313" key="12">
    <source>
        <dbReference type="Proteomes" id="UP001150569"/>
    </source>
</evidence>
<keyword evidence="4 8" id="KW-0175">Coiled coil</keyword>
<dbReference type="GO" id="GO:0120231">
    <property type="term" value="C:DNA recombinase auxiliary factor complex"/>
    <property type="evidence" value="ECO:0007669"/>
    <property type="project" value="TreeGrafter"/>
</dbReference>
<dbReference type="OrthoDB" id="272266at2759"/>
<evidence type="ECO:0000259" key="10">
    <source>
        <dbReference type="Pfam" id="PF18517"/>
    </source>
</evidence>
<name>A0A9W7ZTM1_9FUNG</name>
<evidence type="ECO:0000256" key="8">
    <source>
        <dbReference type="SAM" id="Coils"/>
    </source>
</evidence>
<dbReference type="GO" id="GO:0000794">
    <property type="term" value="C:condensed nuclear chromosome"/>
    <property type="evidence" value="ECO:0007669"/>
    <property type="project" value="TreeGrafter"/>
</dbReference>
<dbReference type="InterPro" id="IPR010776">
    <property type="entry name" value="Hop2_WH_dom"/>
</dbReference>
<comment type="subcellular location">
    <subcellularLocation>
        <location evidence="1">Nucleus</location>
    </subcellularLocation>
</comment>
<evidence type="ECO:0000313" key="11">
    <source>
        <dbReference type="EMBL" id="KAJ1910237.1"/>
    </source>
</evidence>
<proteinExistence type="inferred from homology"/>
<keyword evidence="7" id="KW-0469">Meiosis</keyword>
<dbReference type="GO" id="GO:0010774">
    <property type="term" value="P:meiotic strand invasion involved in reciprocal meiotic recombination"/>
    <property type="evidence" value="ECO:0007669"/>
    <property type="project" value="TreeGrafter"/>
</dbReference>
<dbReference type="InterPro" id="IPR036388">
    <property type="entry name" value="WH-like_DNA-bd_sf"/>
</dbReference>
<dbReference type="GO" id="GO:0000709">
    <property type="term" value="P:meiotic joint molecule formation"/>
    <property type="evidence" value="ECO:0007669"/>
    <property type="project" value="TreeGrafter"/>
</dbReference>
<keyword evidence="5" id="KW-0233">DNA recombination</keyword>
<sequence>MVLDYLRKMNRPYSATDITSNLHGALAKTAIQKLLLQLHERQEIHGKTYGKQQVYVARQDDQEAPSADKLAELDEQIEDLKGKVDEVKAENRQLSTSTSLQGLTNSLTNEQIEERIGLLTEENASLAERLDVLRSGENVMSEVDKKRIDREFEENRKHWKKRKSLFKDIFNAITENMPGKPSDFMEELGIDTDEAAGVDFSVDPLGNI</sequence>
<dbReference type="Pfam" id="PF07106">
    <property type="entry name" value="WHD_TBPIP"/>
    <property type="match status" value="1"/>
</dbReference>
<dbReference type="GO" id="GO:0120230">
    <property type="term" value="F:recombinase activator activity"/>
    <property type="evidence" value="ECO:0007669"/>
    <property type="project" value="TreeGrafter"/>
</dbReference>
<gene>
    <name evidence="11" type="ORF">IWQ60_010763</name>
</gene>
<evidence type="ECO:0000256" key="1">
    <source>
        <dbReference type="ARBA" id="ARBA00004123"/>
    </source>
</evidence>
<reference evidence="11" key="1">
    <citation type="submission" date="2022-07" db="EMBL/GenBank/DDBJ databases">
        <title>Phylogenomic reconstructions and comparative analyses of Kickxellomycotina fungi.</title>
        <authorList>
            <person name="Reynolds N.K."/>
            <person name="Stajich J.E."/>
            <person name="Barry K."/>
            <person name="Grigoriev I.V."/>
            <person name="Crous P."/>
            <person name="Smith M.E."/>
        </authorList>
    </citation>
    <scope>NUCLEOTIDE SEQUENCE</scope>
    <source>
        <strain evidence="11">RSA 861</strain>
    </source>
</reference>
<dbReference type="Pfam" id="PF18517">
    <property type="entry name" value="LZ3wCH"/>
    <property type="match status" value="1"/>
</dbReference>
<keyword evidence="12" id="KW-1185">Reference proteome</keyword>
<feature type="domain" description="Leucine zipper with capping helix" evidence="10">
    <location>
        <begin position="144"/>
        <end position="195"/>
    </location>
</feature>
<evidence type="ECO:0000256" key="2">
    <source>
        <dbReference type="ARBA" id="ARBA00007922"/>
    </source>
</evidence>
<dbReference type="GO" id="GO:0003690">
    <property type="term" value="F:double-stranded DNA binding"/>
    <property type="evidence" value="ECO:0007669"/>
    <property type="project" value="TreeGrafter"/>
</dbReference>
<protein>
    <recommendedName>
        <fullName evidence="3">Homologous-pairing protein 2 homolog</fullName>
    </recommendedName>
</protein>
<accession>A0A9W7ZTM1</accession>
<evidence type="ECO:0000256" key="4">
    <source>
        <dbReference type="ARBA" id="ARBA00023054"/>
    </source>
</evidence>